<evidence type="ECO:0000313" key="5">
    <source>
        <dbReference type="Proteomes" id="UP000034544"/>
    </source>
</evidence>
<dbReference type="SMART" id="SM00387">
    <property type="entry name" value="HATPase_c"/>
    <property type="match status" value="1"/>
</dbReference>
<feature type="domain" description="Histidine kinase/HSP90-like ATPase" evidence="3">
    <location>
        <begin position="23"/>
        <end position="165"/>
    </location>
</feature>
<proteinExistence type="predicted"/>
<dbReference type="Gene3D" id="3.30.565.10">
    <property type="entry name" value="Histidine kinase-like ATPase, C-terminal domain"/>
    <property type="match status" value="1"/>
</dbReference>
<dbReference type="Proteomes" id="UP000034544">
    <property type="component" value="Unassembled WGS sequence"/>
</dbReference>
<dbReference type="SUPFAM" id="SSF55874">
    <property type="entry name" value="ATPase domain of HSP90 chaperone/DNA topoisomerase II/histidine kinase"/>
    <property type="match status" value="1"/>
</dbReference>
<dbReference type="InterPro" id="IPR045261">
    <property type="entry name" value="MORC_ATPase"/>
</dbReference>
<dbReference type="EMBL" id="LCBF01000012">
    <property type="protein sequence ID" value="KKS07130.1"/>
    <property type="molecule type" value="Genomic_DNA"/>
</dbReference>
<dbReference type="InterPro" id="IPR041006">
    <property type="entry name" value="Morc_S5"/>
</dbReference>
<dbReference type="InterPro" id="IPR003594">
    <property type="entry name" value="HATPase_dom"/>
</dbReference>
<dbReference type="Pfam" id="PF17942">
    <property type="entry name" value="Morc6_S5"/>
    <property type="match status" value="1"/>
</dbReference>
<name>A0A0G0W2G6_UNCKA</name>
<sequence length="544" mass="62494">MTNVQKKEINILPDRSLMPKIGQTGYSITQAISELVDNSIDAREDGKTINIEVILDQKKGVVEVSDDGVGMDEDTAANSMRLAHSAKINKLGEFGLGLKTAATSLGKKFLIITSRGGSDEEYTIAYNEKEWLEKGDWTRHEMEIKSGVGRDYSGTTIRIEDLSFKIYPNLSGNIRKELAIRFAPFIENGEAVIKVNTKWCIPEPLELKTDYHLPDGKEPFQLKLESGNEIWGWRGLLRKGSDKGEYGFRVFRRGRLIMQFAKIGFNPHPEARQITGEIHLDHVPVTHNKREFIQESPLYQEIVNTEGLFFSFMRDLVREARSTVRKTQIGQDVVDKLEVQKESIMKAIKKIPELKEYAFPDLIEQIKAKRDNHEGLTDLEIEKRDQRDMVTIEEDPVPQDKNERRPNKSHIRKTYYITVNGKKFKVLHSFVDLKTDDVLKDKNVDEETGIHVFTNISFPGFANTKDHVFYGTWNIAEAIAEVMVEQNKRPTEEIIKIRDLILKRSAEIVRELDDVERDKKEADRLKKAYEETLQKIKTAEDKDS</sequence>
<protein>
    <submittedName>
        <fullName evidence="4">Mismatch repair enzyme (Predicted ATPase) protein</fullName>
    </submittedName>
</protein>
<organism evidence="4 5">
    <name type="scientific">candidate division WWE3 bacterium GW2011_GWE1_41_27</name>
    <dbReference type="NCBI Taxonomy" id="1619131"/>
    <lineage>
        <taxon>Bacteria</taxon>
        <taxon>Katanobacteria</taxon>
    </lineage>
</organism>
<dbReference type="GO" id="GO:0016887">
    <property type="term" value="F:ATP hydrolysis activity"/>
    <property type="evidence" value="ECO:0007669"/>
    <property type="project" value="InterPro"/>
</dbReference>
<dbReference type="AlphaFoldDB" id="A0A0G0W2G6"/>
<dbReference type="PANTHER" id="PTHR23336:SF76">
    <property type="entry name" value="MORC S5 DOMAIN-CONTAINING PROTEIN"/>
    <property type="match status" value="1"/>
</dbReference>
<comment type="caution">
    <text evidence="4">The sequence shown here is derived from an EMBL/GenBank/DDBJ whole genome shotgun (WGS) entry which is preliminary data.</text>
</comment>
<evidence type="ECO:0000313" key="4">
    <source>
        <dbReference type="EMBL" id="KKS07130.1"/>
    </source>
</evidence>
<dbReference type="Pfam" id="PF13589">
    <property type="entry name" value="HATPase_c_3"/>
    <property type="match status" value="1"/>
</dbReference>
<keyword evidence="1 2" id="KW-0175">Coiled coil</keyword>
<evidence type="ECO:0000259" key="3">
    <source>
        <dbReference type="SMART" id="SM00387"/>
    </source>
</evidence>
<feature type="coiled-coil region" evidence="2">
    <location>
        <begin position="505"/>
        <end position="542"/>
    </location>
</feature>
<dbReference type="PANTHER" id="PTHR23336">
    <property type="entry name" value="ZINC FINGER CW-TYPE COILED-COIL DOMAIN PROTEIN 3"/>
    <property type="match status" value="1"/>
</dbReference>
<evidence type="ECO:0000256" key="1">
    <source>
        <dbReference type="ARBA" id="ARBA00023054"/>
    </source>
</evidence>
<gene>
    <name evidence="4" type="ORF">UU59_C0012G0006</name>
</gene>
<dbReference type="InterPro" id="IPR036890">
    <property type="entry name" value="HATPase_C_sf"/>
</dbReference>
<reference evidence="4 5" key="1">
    <citation type="journal article" date="2015" name="Nature">
        <title>rRNA introns, odd ribosomes, and small enigmatic genomes across a large radiation of phyla.</title>
        <authorList>
            <person name="Brown C.T."/>
            <person name="Hug L.A."/>
            <person name="Thomas B.C."/>
            <person name="Sharon I."/>
            <person name="Castelle C.J."/>
            <person name="Singh A."/>
            <person name="Wilkins M.J."/>
            <person name="Williams K.H."/>
            <person name="Banfield J.F."/>
        </authorList>
    </citation>
    <scope>NUCLEOTIDE SEQUENCE [LARGE SCALE GENOMIC DNA]</scope>
</reference>
<accession>A0A0G0W2G6</accession>
<evidence type="ECO:0000256" key="2">
    <source>
        <dbReference type="SAM" id="Coils"/>
    </source>
</evidence>